<evidence type="ECO:0000313" key="1">
    <source>
        <dbReference type="EMBL" id="KUL26316.1"/>
    </source>
</evidence>
<dbReference type="AlphaFoldDB" id="A0A101JH32"/>
<proteinExistence type="predicted"/>
<comment type="caution">
    <text evidence="1">The sequence shown here is derived from an EMBL/GenBank/DDBJ whole genome shotgun (WGS) entry which is preliminary data.</text>
</comment>
<reference evidence="1 2" key="1">
    <citation type="submission" date="2015-10" db="EMBL/GenBank/DDBJ databases">
        <authorList>
            <person name="Gilbert D.G."/>
        </authorList>
    </citation>
    <scope>NUCLEOTIDE SEQUENCE [LARGE SCALE GENOMIC DNA]</scope>
    <source>
        <strain evidence="1 2">NRRL B-16712</strain>
    </source>
</reference>
<evidence type="ECO:0000313" key="2">
    <source>
        <dbReference type="Proteomes" id="UP000053244"/>
    </source>
</evidence>
<dbReference type="Proteomes" id="UP000053244">
    <property type="component" value="Unassembled WGS sequence"/>
</dbReference>
<name>A0A101JH32_9ACTN</name>
<gene>
    <name evidence="1" type="ORF">ADL15_38625</name>
</gene>
<accession>A0A101JH32</accession>
<sequence>MGIVLGALACLWVLRFLLLMSWFSEGEVPPKSRIPNIPPGASVIEQGKECASGGCWWEITVAPAAGQSPEDLAREMGLAAEQRKWPTLLDPGFVYVWAHPRSGQLEIGVSYRG</sequence>
<organism evidence="1 2">
    <name type="scientific">Actinoplanes awajinensis subsp. mycoplanecinus</name>
    <dbReference type="NCBI Taxonomy" id="135947"/>
    <lineage>
        <taxon>Bacteria</taxon>
        <taxon>Bacillati</taxon>
        <taxon>Actinomycetota</taxon>
        <taxon>Actinomycetes</taxon>
        <taxon>Micromonosporales</taxon>
        <taxon>Micromonosporaceae</taxon>
        <taxon>Actinoplanes</taxon>
    </lineage>
</organism>
<keyword evidence="2" id="KW-1185">Reference proteome</keyword>
<dbReference type="EMBL" id="LLZH01000307">
    <property type="protein sequence ID" value="KUL26316.1"/>
    <property type="molecule type" value="Genomic_DNA"/>
</dbReference>
<protein>
    <submittedName>
        <fullName evidence="1">Uncharacterized protein</fullName>
    </submittedName>
</protein>